<keyword evidence="1" id="KW-0347">Helicase</keyword>
<proteinExistence type="predicted"/>
<dbReference type="EMBL" id="EF568108">
    <property type="protein sequence ID" value="ABQ08838.1"/>
    <property type="molecule type" value="Genomic_DNA"/>
</dbReference>
<evidence type="ECO:0000313" key="1">
    <source>
        <dbReference type="EMBL" id="ABQ08838.1"/>
    </source>
</evidence>
<name>B0YLL9_GHVS</name>
<keyword evidence="1" id="KW-0067">ATP-binding</keyword>
<gene>
    <name evidence="1" type="ORF">SGHV065</name>
</gene>
<keyword evidence="1" id="KW-0378">Hydrolase</keyword>
<protein>
    <submittedName>
        <fullName evidence="1">ATPase/DNA helicase-like protein</fullName>
    </submittedName>
</protein>
<sequence length="1421" mass="165649">MGHSLSKYIAEGEEDNESIDPNTFKFNIKTIQNCTITILYDSLNVVEATKLLNSIKKLPTTTDYTIILKDLTTNVKAINNYSILTTTYEVPSAQKDVIPDDNNINKDDIDVLFEKKNGSITIISNLNPVFNINENIKVLELKFKSNTSEQHPNIIYTIANEPSLNIYNNGNILPDFSKFQPLPLENITSMGKMVLFEQLPPGDAFVTKMKKKIIRDLSNDDKYILYRETNNINSILNMLYTIVARKQLCLIIKITDQTPFLMKSALLFGLYYSSLHNRNVAIVNNSLFCFGYDKLDGNTLSFNNTKIQLIDGKHDFKMPYQFFLDHENKYIKPISMKYGHVLTFSNVDNDSSTIIYKQSATLIPNESMLYDFYVGTLDVKIQPELLGALLNQKPTDFQKAYCYLLIEPIPEEDVITRDFIKNSPNLFYYELVHKNEKYTFLTNIELQKDGTCKNIFQNFPSINSIASFALFSELGPTTYDYCLNIGSFQGDRNNLTKKYPYKNVPNIAIIETLHQKPIKSDITLLLNIEKTPIAGFYIKAPFIHAPDDFTTPNTFVFISNTVTSELINTFLRQVILKYKKYNWIYIFKQIKFNTFKGIISETVGTKNIYNVVYPIEMKDVKVTNNCIEFIQKNIKKFIYLDEIPKHTETNELVCLSATKPTSDKWDFDSLSQIYYTIPKTFSVNIFKQVFSGGPVKPLIIQYDEDVIETPKFDKYGLTAASVSYISTFIIMPSLETNKIKPFISFLNEFFNINKNSFIVVIFTSKNNNQETVVNSFFSKDIYERKVTNNSFEYKNIKEKYPIISFDNEKAIKYNKDEDDLGFYKEEPLIQKFYIQDITNMKNKKIITVNIPFTFNIRLLRRVSLPSNREDNFTIELRKLEEAPIRDTKWSGGLYNSFGNLFIRLTFFKGTFDEIARFLYIAKDLLPPTNYNGCQSFILISLEEFSRGFRFAGFEERITSYLNRECIFLKDIELYIISTIKFTYQDFQFNIGPYFDFCVIPSNENFQSVYNKPNKSLNVLNVANSEWTYKTPLFTNILFDFSYSDKHFYAQQLDINLNDGLIKCDPVDEHITFVTSFCVLDNVHPNEALNLVKMIDGHKQIMERFVFILYLTKDFQTNSTNCWSRDQLFIIANNKFLRVIEHQLDTPVSEVYKIYIDDVVGTYMKFIYWGNNKHVYNNKKMNYLQEVDFIINKSNMGTRYSGDIYIDLNDRTDILPNYFKFSNVNADLYPQFYNFTSSSSSTNNYILFVRPVEKENFIPLNNYRNYKNLILTFKLESVNNNEINYTEVLNVLSQIEILYPYIECFLLATNNKMKIHSKFVTKINNINYNTNKFINVGGNFIYPNSAVFETNTNLFKLYDNCYYYYGDNVDQITFIEPKSIIIYGYNNFNISSTHDNLIVKGVKFKPFYHAQINFIPILFYSL</sequence>
<organismHost>
    <name type="scientific">Glossina</name>
    <name type="common">tsetse flies</name>
    <dbReference type="NCBI Taxonomy" id="7393"/>
</organismHost>
<dbReference type="GO" id="GO:0004386">
    <property type="term" value="F:helicase activity"/>
    <property type="evidence" value="ECO:0007669"/>
    <property type="project" value="UniProtKB-KW"/>
</dbReference>
<keyword evidence="2" id="KW-1185">Reference proteome</keyword>
<reference evidence="1 2" key="1">
    <citation type="journal article" date="2007" name="J. Virol. Methods">
        <title>Development of a non-destructive PCR method for detection of the salivary gland hypertrophy virus (SGHV) in tsetse flies.</title>
        <authorList>
            <person name="Abd-Alla A."/>
            <person name="Bossin H."/>
            <person name="Cousserans F."/>
            <person name="Parker A."/>
            <person name="Bergoin M."/>
            <person name="Robinson A."/>
        </authorList>
    </citation>
    <scope>NUCLEOTIDE SEQUENCE [LARGE SCALE GENOMIC DNA]</scope>
    <source>
        <strain evidence="2">Isolate Glossina pallidipes/Ethiopia/Seibersdorf/-</strain>
    </source>
</reference>
<dbReference type="RefSeq" id="YP_001687013.1">
    <property type="nucleotide sequence ID" value="NC_010356.1"/>
</dbReference>
<dbReference type="GeneID" id="5950880"/>
<accession>B0YLL9</accession>
<keyword evidence="1" id="KW-0547">Nucleotide-binding</keyword>
<dbReference type="KEGG" id="vg:5950880"/>
<reference evidence="1 2" key="2">
    <citation type="journal article" date="2008" name="J. Virol.">
        <title>Genome analysis of a Glossina pallidipes salivary gland hypertrophy virus reveals a novel, large, double-stranded circular DNA virus.</title>
        <authorList>
            <person name="Abd-Alla A.M."/>
            <person name="Cousserans F."/>
            <person name="Parker A.G."/>
            <person name="Jehle J.A."/>
            <person name="Parker N.J."/>
            <person name="Vlak J.M."/>
            <person name="Robinson A.S."/>
            <person name="Bergoin M."/>
        </authorList>
    </citation>
    <scope>NUCLEOTIDE SEQUENCE [LARGE SCALE GENOMIC DNA]</scope>
    <source>
        <strain evidence="2">Isolate Glossina pallidipes/Ethiopia/Seibersdorf/-</strain>
    </source>
</reference>
<dbReference type="Proteomes" id="UP000011301">
    <property type="component" value="Segment"/>
</dbReference>
<evidence type="ECO:0000313" key="2">
    <source>
        <dbReference type="Proteomes" id="UP000011301"/>
    </source>
</evidence>
<organism evidence="1 2">
    <name type="scientific">Glossina hytrovirus (isolate Glossina pallidipes/Ethiopia/Seibersdorf/-)</name>
    <name type="common">GHV</name>
    <dbReference type="NCBI Taxonomy" id="379529"/>
    <lineage>
        <taxon>Viruses</taxon>
        <taxon>Viruses incertae sedis</taxon>
        <taxon>Naldaviricetes</taxon>
        <taxon>Lefavirales</taxon>
        <taxon>Hytrosaviridae</taxon>
        <taxon>Glossinavirus</taxon>
        <taxon>Glossinavirus glopallidipedis</taxon>
    </lineage>
</organism>